<evidence type="ECO:0008006" key="3">
    <source>
        <dbReference type="Google" id="ProtNLM"/>
    </source>
</evidence>
<dbReference type="Proteomes" id="UP000001058">
    <property type="component" value="Unassembled WGS sequence"/>
</dbReference>
<dbReference type="GeneID" id="9621546"/>
<name>D8U836_VOLCA</name>
<dbReference type="AlphaFoldDB" id="D8U836"/>
<proteinExistence type="predicted"/>
<gene>
    <name evidence="1" type="ORF">VOLCADRAFT_106547</name>
</gene>
<protein>
    <recommendedName>
        <fullName evidence="3">LITAF domain-containing protein</fullName>
    </recommendedName>
</protein>
<organism evidence="2">
    <name type="scientific">Volvox carteri f. nagariensis</name>
    <dbReference type="NCBI Taxonomy" id="3068"/>
    <lineage>
        <taxon>Eukaryota</taxon>
        <taxon>Viridiplantae</taxon>
        <taxon>Chlorophyta</taxon>
        <taxon>core chlorophytes</taxon>
        <taxon>Chlorophyceae</taxon>
        <taxon>CS clade</taxon>
        <taxon>Chlamydomonadales</taxon>
        <taxon>Volvocaceae</taxon>
        <taxon>Volvox</taxon>
    </lineage>
</organism>
<dbReference type="KEGG" id="vcn:VOLCADRAFT_106547"/>
<reference evidence="1 2" key="1">
    <citation type="journal article" date="2010" name="Science">
        <title>Genomic analysis of organismal complexity in the multicellular green alga Volvox carteri.</title>
        <authorList>
            <person name="Prochnik S.E."/>
            <person name="Umen J."/>
            <person name="Nedelcu A.M."/>
            <person name="Hallmann A."/>
            <person name="Miller S.M."/>
            <person name="Nishii I."/>
            <person name="Ferris P."/>
            <person name="Kuo A."/>
            <person name="Mitros T."/>
            <person name="Fritz-Laylin L.K."/>
            <person name="Hellsten U."/>
            <person name="Chapman J."/>
            <person name="Simakov O."/>
            <person name="Rensing S.A."/>
            <person name="Terry A."/>
            <person name="Pangilinan J."/>
            <person name="Kapitonov V."/>
            <person name="Jurka J."/>
            <person name="Salamov A."/>
            <person name="Shapiro H."/>
            <person name="Schmutz J."/>
            <person name="Grimwood J."/>
            <person name="Lindquist E."/>
            <person name="Lucas S."/>
            <person name="Grigoriev I.V."/>
            <person name="Schmitt R."/>
            <person name="Kirk D."/>
            <person name="Rokhsar D.S."/>
        </authorList>
    </citation>
    <scope>NUCLEOTIDE SEQUENCE [LARGE SCALE GENOMIC DNA]</scope>
    <source>
        <strain evidence="2">f. Nagariensis / Eve</strain>
    </source>
</reference>
<accession>D8U836</accession>
<dbReference type="InParanoid" id="D8U836"/>
<evidence type="ECO:0000313" key="1">
    <source>
        <dbReference type="EMBL" id="EFJ44075.1"/>
    </source>
</evidence>
<keyword evidence="2" id="KW-1185">Reference proteome</keyword>
<dbReference type="EMBL" id="GL378367">
    <property type="protein sequence ID" value="EFJ44075.1"/>
    <property type="molecule type" value="Genomic_DNA"/>
</dbReference>
<dbReference type="RefSeq" id="XP_002954876.1">
    <property type="nucleotide sequence ID" value="XM_002954830.1"/>
</dbReference>
<evidence type="ECO:0000313" key="2">
    <source>
        <dbReference type="Proteomes" id="UP000001058"/>
    </source>
</evidence>
<sequence length="140" mass="15029">MSPQPPAAPGALSPNPGIPQPVPYQVYQQVPVAAVYPPVGGVPQPAGFYPLPPQQAQQPHVVYGTPSAIAIPQAVYVQQQHAAGFHEGVCSCGGDLGPARWTLAAWLMCICCCPFNFSYPYCTPEVRTCQRCAKEYYKPV</sequence>